<evidence type="ECO:0000256" key="1">
    <source>
        <dbReference type="SAM" id="MobiDB-lite"/>
    </source>
</evidence>
<dbReference type="InterPro" id="IPR008160">
    <property type="entry name" value="Collagen"/>
</dbReference>
<organism evidence="2 3">
    <name type="scientific">Protopolystoma xenopodis</name>
    <dbReference type="NCBI Taxonomy" id="117903"/>
    <lineage>
        <taxon>Eukaryota</taxon>
        <taxon>Metazoa</taxon>
        <taxon>Spiralia</taxon>
        <taxon>Lophotrochozoa</taxon>
        <taxon>Platyhelminthes</taxon>
        <taxon>Monogenea</taxon>
        <taxon>Polyopisthocotylea</taxon>
        <taxon>Polystomatidea</taxon>
        <taxon>Polystomatidae</taxon>
        <taxon>Protopolystoma</taxon>
    </lineage>
</organism>
<accession>A0A3S5CR53</accession>
<feature type="compositionally biased region" description="Low complexity" evidence="1">
    <location>
        <begin position="50"/>
        <end position="70"/>
    </location>
</feature>
<protein>
    <recommendedName>
        <fullName evidence="4">Collagen IV NC1 domain-containing protein</fullName>
    </recommendedName>
</protein>
<proteinExistence type="predicted"/>
<dbReference type="EMBL" id="CAAALY010268856">
    <property type="protein sequence ID" value="VEL41334.1"/>
    <property type="molecule type" value="Genomic_DNA"/>
</dbReference>
<keyword evidence="3" id="KW-1185">Reference proteome</keyword>
<reference evidence="2" key="1">
    <citation type="submission" date="2018-11" db="EMBL/GenBank/DDBJ databases">
        <authorList>
            <consortium name="Pathogen Informatics"/>
        </authorList>
    </citation>
    <scope>NUCLEOTIDE SEQUENCE</scope>
</reference>
<feature type="compositionally biased region" description="Gly residues" evidence="1">
    <location>
        <begin position="40"/>
        <end position="49"/>
    </location>
</feature>
<evidence type="ECO:0000313" key="2">
    <source>
        <dbReference type="EMBL" id="VEL41334.1"/>
    </source>
</evidence>
<name>A0A3S5CR53_9PLAT</name>
<dbReference type="Pfam" id="PF01391">
    <property type="entry name" value="Collagen"/>
    <property type="match status" value="1"/>
</dbReference>
<comment type="caution">
    <text evidence="2">The sequence shown here is derived from an EMBL/GenBank/DDBJ whole genome shotgun (WGS) entry which is preliminary data.</text>
</comment>
<evidence type="ECO:0008006" key="4">
    <source>
        <dbReference type="Google" id="ProtNLM"/>
    </source>
</evidence>
<dbReference type="AlphaFoldDB" id="A0A3S5CR53"/>
<evidence type="ECO:0000313" key="3">
    <source>
        <dbReference type="Proteomes" id="UP000784294"/>
    </source>
</evidence>
<gene>
    <name evidence="2" type="ORF">PXEA_LOCUS34774</name>
</gene>
<dbReference type="Proteomes" id="UP000784294">
    <property type="component" value="Unassembled WGS sequence"/>
</dbReference>
<sequence>MILLYSHLFCPNTRHSRSRSFGLLPLRPCTRTQGPPGDSGLQGGPGAAGLKGPPGDPGDTGVDVPGVKGDQGLPGLMGRTGKPGPVGDSRRCIEPQAKILLGKTATVVKHSTRHDFVLFYFSIYSHLKSTCRRLPE</sequence>
<feature type="region of interest" description="Disordered" evidence="1">
    <location>
        <begin position="27"/>
        <end position="90"/>
    </location>
</feature>